<name>A0A417Y418_9ACTN</name>
<proteinExistence type="predicted"/>
<dbReference type="EMBL" id="QXGH01000013">
    <property type="protein sequence ID" value="RHW27400.1"/>
    <property type="molecule type" value="Genomic_DNA"/>
</dbReference>
<reference evidence="1 2" key="1">
    <citation type="submission" date="2018-09" db="EMBL/GenBank/DDBJ databases">
        <title>Genome sequencing of Nocardioides immobilis CCTCC AB 2017083 for comparison to Nocardioides silvaticus.</title>
        <authorList>
            <person name="Li C."/>
            <person name="Wang G."/>
        </authorList>
    </citation>
    <scope>NUCLEOTIDE SEQUENCE [LARGE SCALE GENOMIC DNA]</scope>
    <source>
        <strain evidence="1 2">CCTCC AB 2017083</strain>
    </source>
</reference>
<protein>
    <submittedName>
        <fullName evidence="1">Uncharacterized protein</fullName>
    </submittedName>
</protein>
<comment type="caution">
    <text evidence="1">The sequence shown here is derived from an EMBL/GenBank/DDBJ whole genome shotgun (WGS) entry which is preliminary data.</text>
</comment>
<dbReference type="RefSeq" id="WP_118925021.1">
    <property type="nucleotide sequence ID" value="NZ_QXGH01000013.1"/>
</dbReference>
<dbReference type="OrthoDB" id="3174977at2"/>
<evidence type="ECO:0000313" key="2">
    <source>
        <dbReference type="Proteomes" id="UP000283644"/>
    </source>
</evidence>
<accession>A0A417Y418</accession>
<evidence type="ECO:0000313" key="1">
    <source>
        <dbReference type="EMBL" id="RHW27400.1"/>
    </source>
</evidence>
<dbReference type="Proteomes" id="UP000283644">
    <property type="component" value="Unassembled WGS sequence"/>
</dbReference>
<keyword evidence="2" id="KW-1185">Reference proteome</keyword>
<organism evidence="1 2">
    <name type="scientific">Nocardioides immobilis</name>
    <dbReference type="NCBI Taxonomy" id="2049295"/>
    <lineage>
        <taxon>Bacteria</taxon>
        <taxon>Bacillati</taxon>
        <taxon>Actinomycetota</taxon>
        <taxon>Actinomycetes</taxon>
        <taxon>Propionibacteriales</taxon>
        <taxon>Nocardioidaceae</taxon>
        <taxon>Nocardioides</taxon>
    </lineage>
</organism>
<sequence>MSYVRGVLLSGRFRSWRDLHGMGGEDQRNTLITELAARTAESVGALRARNNLDLSGAGAVLVLLRTAGIRDEAALRTMTVDDQRNTLITELAAITDLGNLQGLTNLELVRLALRGSGGVRGVLLAGGFLGWRALNATSADDQRNTLIANLVHLCRQEGGFFQGMDDATLAGCGAISVLLRDAGIRDAATLAGLTADEQRNILIVEIDAFTKQGQELQRFNNADLVRIALGDDFLLRTSLDIDLDGPDPELFLPPLVLRYRGLRCFGETDWDGDDTPTEDEPYLGIIAIAPSGTTDVTTRIYTGFDSGEVEADLLELYRGEARGVGLTLALFEHDFSDPAAMERLVKQVAEKAGPLLGGALAAVPAVGSFLAAAFEAAWAEYGDDIVRWLNDTFDFGDDLIGTTSLYLSARQLRELASAPWQEQAGLQFKVDSPLISGDGASYKAVFDVVIPE</sequence>
<dbReference type="AlphaFoldDB" id="A0A417Y418"/>
<gene>
    <name evidence="1" type="ORF">D0Z08_09635</name>
</gene>